<protein>
    <recommendedName>
        <fullName evidence="5">DUF3300 domain-containing protein</fullName>
    </recommendedName>
</protein>
<feature type="compositionally biased region" description="Polar residues" evidence="1">
    <location>
        <begin position="339"/>
        <end position="363"/>
    </location>
</feature>
<feature type="compositionally biased region" description="Low complexity" evidence="1">
    <location>
        <begin position="252"/>
        <end position="275"/>
    </location>
</feature>
<comment type="caution">
    <text evidence="3">The sequence shown here is derived from an EMBL/GenBank/DDBJ whole genome shotgun (WGS) entry which is preliminary data.</text>
</comment>
<evidence type="ECO:0000313" key="4">
    <source>
        <dbReference type="Proteomes" id="UP001500454"/>
    </source>
</evidence>
<evidence type="ECO:0000256" key="2">
    <source>
        <dbReference type="SAM" id="SignalP"/>
    </source>
</evidence>
<feature type="compositionally biased region" description="Polar residues" evidence="1">
    <location>
        <begin position="303"/>
        <end position="313"/>
    </location>
</feature>
<name>A0ABP8IXW9_9BACT</name>
<gene>
    <name evidence="3" type="ORF">GCM10023186_16430</name>
</gene>
<dbReference type="PROSITE" id="PS51257">
    <property type="entry name" value="PROKAR_LIPOPROTEIN"/>
    <property type="match status" value="1"/>
</dbReference>
<keyword evidence="4" id="KW-1185">Reference proteome</keyword>
<evidence type="ECO:0000256" key="1">
    <source>
        <dbReference type="SAM" id="MobiDB-lite"/>
    </source>
</evidence>
<sequence length="443" mass="48216">MKPISTTLLPALALLTLGGCAGTSGLATTEPDGVYYSSKDRTTEVVTASTGSSVGDVAASDDPNAVDNPEYQDDRRSSARGRTSDEYYDDDYSYSARIRRFHQPYYRGLGMGYYDFAYVDPFWYNPAAAFYGYDAFGFPAYYGPRYGGFYDPFWGGYGGVNISIGFGYGWGGPWGYRPYRYGFGGYRNGFYDGYYAGMYGNPGYYGNGFGWNGYRNGGRNVNYGPRRERNNEALNSGGRSNGGRPRTDDLGGRVVTGNGNLTNGSNSGSSPVVNPRRPRVVEDNQTTGTGGGKTIATDRNTRLDNVTQTQEQPATGPGRGRLYRIVDTEAVPETGGVRTGNQPERVTKEQFNTGRPDRVTQNAEEAAPQETYTRPRRERVADGGGQPVQQPQQYERPARRERSYEAAPSRSYEAPRSNSGGNYGGGNSGGSSSGGSRGRGRVQ</sequence>
<organism evidence="3 4">
    <name type="scientific">Hymenobacter koreensis</name>
    <dbReference type="NCBI Taxonomy" id="1084523"/>
    <lineage>
        <taxon>Bacteria</taxon>
        <taxon>Pseudomonadati</taxon>
        <taxon>Bacteroidota</taxon>
        <taxon>Cytophagia</taxon>
        <taxon>Cytophagales</taxon>
        <taxon>Hymenobacteraceae</taxon>
        <taxon>Hymenobacter</taxon>
    </lineage>
</organism>
<keyword evidence="2" id="KW-0732">Signal</keyword>
<feature type="signal peptide" evidence="2">
    <location>
        <begin position="1"/>
        <end position="21"/>
    </location>
</feature>
<accession>A0ABP8IXW9</accession>
<feature type="region of interest" description="Disordered" evidence="1">
    <location>
        <begin position="222"/>
        <end position="443"/>
    </location>
</feature>
<feature type="chain" id="PRO_5046496420" description="DUF3300 domain-containing protein" evidence="2">
    <location>
        <begin position="22"/>
        <end position="443"/>
    </location>
</feature>
<dbReference type="Proteomes" id="UP001500454">
    <property type="component" value="Unassembled WGS sequence"/>
</dbReference>
<evidence type="ECO:0008006" key="5">
    <source>
        <dbReference type="Google" id="ProtNLM"/>
    </source>
</evidence>
<feature type="compositionally biased region" description="Low complexity" evidence="1">
    <location>
        <begin position="235"/>
        <end position="244"/>
    </location>
</feature>
<dbReference type="EMBL" id="BAABHA010000002">
    <property type="protein sequence ID" value="GAA4379163.1"/>
    <property type="molecule type" value="Genomic_DNA"/>
</dbReference>
<reference evidence="4" key="1">
    <citation type="journal article" date="2019" name="Int. J. Syst. Evol. Microbiol.">
        <title>The Global Catalogue of Microorganisms (GCM) 10K type strain sequencing project: providing services to taxonomists for standard genome sequencing and annotation.</title>
        <authorList>
            <consortium name="The Broad Institute Genomics Platform"/>
            <consortium name="The Broad Institute Genome Sequencing Center for Infectious Disease"/>
            <person name="Wu L."/>
            <person name="Ma J."/>
        </authorList>
    </citation>
    <scope>NUCLEOTIDE SEQUENCE [LARGE SCALE GENOMIC DNA]</scope>
    <source>
        <strain evidence="4">JCM 17924</strain>
    </source>
</reference>
<feature type="compositionally biased region" description="Basic and acidic residues" evidence="1">
    <location>
        <begin position="72"/>
        <end position="84"/>
    </location>
</feature>
<evidence type="ECO:0000313" key="3">
    <source>
        <dbReference type="EMBL" id="GAA4379163.1"/>
    </source>
</evidence>
<dbReference type="RefSeq" id="WP_345222995.1">
    <property type="nucleotide sequence ID" value="NZ_BAABHA010000002.1"/>
</dbReference>
<proteinExistence type="predicted"/>
<feature type="compositionally biased region" description="Gly residues" evidence="1">
    <location>
        <begin position="421"/>
        <end position="437"/>
    </location>
</feature>
<feature type="region of interest" description="Disordered" evidence="1">
    <location>
        <begin position="48"/>
        <end position="84"/>
    </location>
</feature>